<dbReference type="InterPro" id="IPR018187">
    <property type="entry name" value="Asp/Glu_racemase_AS_1"/>
</dbReference>
<dbReference type="SUPFAM" id="SSF53681">
    <property type="entry name" value="Aspartate/glutamate racemase"/>
    <property type="match status" value="2"/>
</dbReference>
<gene>
    <name evidence="3" type="ORF">ABID41_000722</name>
</gene>
<evidence type="ECO:0000256" key="2">
    <source>
        <dbReference type="ARBA" id="ARBA00023235"/>
    </source>
</evidence>
<dbReference type="PROSITE" id="PS00923">
    <property type="entry name" value="ASP_GLU_RACEMASE_1"/>
    <property type="match status" value="1"/>
</dbReference>
<organism evidence="3 4">
    <name type="scientific">Phenylobacterium koreense</name>
    <dbReference type="NCBI Taxonomy" id="266125"/>
    <lineage>
        <taxon>Bacteria</taxon>
        <taxon>Pseudomonadati</taxon>
        <taxon>Pseudomonadota</taxon>
        <taxon>Alphaproteobacteria</taxon>
        <taxon>Caulobacterales</taxon>
        <taxon>Caulobacteraceae</taxon>
        <taxon>Phenylobacterium</taxon>
    </lineage>
</organism>
<dbReference type="Gene3D" id="3.40.50.1860">
    <property type="match status" value="2"/>
</dbReference>
<dbReference type="InterPro" id="IPR004380">
    <property type="entry name" value="Asp_race"/>
</dbReference>
<dbReference type="InterPro" id="IPR015942">
    <property type="entry name" value="Asp/Glu/hydantoin_racemase"/>
</dbReference>
<reference evidence="3 4" key="1">
    <citation type="submission" date="2024-06" db="EMBL/GenBank/DDBJ databases">
        <title>Genomic Encyclopedia of Type Strains, Phase IV (KMG-IV): sequencing the most valuable type-strain genomes for metagenomic binning, comparative biology and taxonomic classification.</title>
        <authorList>
            <person name="Goeker M."/>
        </authorList>
    </citation>
    <scope>NUCLEOTIDE SEQUENCE [LARGE SCALE GENOMIC DNA]</scope>
    <source>
        <strain evidence="3 4">DSM 17809</strain>
    </source>
</reference>
<dbReference type="EC" id="5.1.1.13" evidence="3"/>
<proteinExistence type="inferred from homology"/>
<keyword evidence="2 3" id="KW-0413">Isomerase</keyword>
<name>A0ABV2EF96_9CAUL</name>
<dbReference type="Proteomes" id="UP001549110">
    <property type="component" value="Unassembled WGS sequence"/>
</dbReference>
<evidence type="ECO:0000313" key="4">
    <source>
        <dbReference type="Proteomes" id="UP001549110"/>
    </source>
</evidence>
<dbReference type="NCBIfam" id="TIGR00035">
    <property type="entry name" value="asp_race"/>
    <property type="match status" value="1"/>
</dbReference>
<protein>
    <submittedName>
        <fullName evidence="3">Aspartate racemase</fullName>
        <ecNumber evidence="3">5.1.1.13</ecNumber>
    </submittedName>
</protein>
<dbReference type="RefSeq" id="WP_331928927.1">
    <property type="nucleotide sequence ID" value="NZ_JBEPLU010000001.1"/>
</dbReference>
<evidence type="ECO:0000313" key="3">
    <source>
        <dbReference type="EMBL" id="MET3525627.1"/>
    </source>
</evidence>
<comment type="similarity">
    <text evidence="1">Belongs to the aspartate/glutamate racemases family.</text>
</comment>
<dbReference type="GO" id="GO:0047689">
    <property type="term" value="F:aspartate racemase activity"/>
    <property type="evidence" value="ECO:0007669"/>
    <property type="project" value="UniProtKB-EC"/>
</dbReference>
<dbReference type="PANTHER" id="PTHR21198:SF7">
    <property type="entry name" value="ASPARTATE-GLUTAMATE RACEMASE FAMILY"/>
    <property type="match status" value="1"/>
</dbReference>
<sequence length="229" mass="24172">MSLILGVLGGMGPAATLDFLGKLQAATPVQRDQDHIRTLVDINPLVPDRNDPAARPGPVLAQMATSLRDSGAQVLAIACNTAHAYADVIVRASGLPLVDMIGTAAKTARDTGARRAGVLGTPKALKLYREYLAAQGMGVVTLDQGRQEVFMDLIYKIKRGDLGPEVRERMAELTQYLAAEGAEAIIAGCTEVPLVFDAATSRLPFVDAGEVLARRCVSVCLGLEPLPAL</sequence>
<dbReference type="Pfam" id="PF01177">
    <property type="entry name" value="Asp_Glu_race"/>
    <property type="match status" value="1"/>
</dbReference>
<dbReference type="PANTHER" id="PTHR21198">
    <property type="entry name" value="GLUTAMATE RACEMASE"/>
    <property type="match status" value="1"/>
</dbReference>
<dbReference type="InterPro" id="IPR001920">
    <property type="entry name" value="Asp/Glu_race"/>
</dbReference>
<keyword evidence="4" id="KW-1185">Reference proteome</keyword>
<comment type="caution">
    <text evidence="3">The sequence shown here is derived from an EMBL/GenBank/DDBJ whole genome shotgun (WGS) entry which is preliminary data.</text>
</comment>
<evidence type="ECO:0000256" key="1">
    <source>
        <dbReference type="ARBA" id="ARBA00007847"/>
    </source>
</evidence>
<dbReference type="EMBL" id="JBEPLU010000001">
    <property type="protein sequence ID" value="MET3525627.1"/>
    <property type="molecule type" value="Genomic_DNA"/>
</dbReference>
<accession>A0ABV2EF96</accession>